<dbReference type="EMBL" id="PNGY01000001">
    <property type="protein sequence ID" value="PMC55261.1"/>
    <property type="molecule type" value="Genomic_DNA"/>
</dbReference>
<gene>
    <name evidence="2" type="ORF">CJ213_03985</name>
</gene>
<evidence type="ECO:0000313" key="2">
    <source>
        <dbReference type="EMBL" id="PMC55261.1"/>
    </source>
</evidence>
<organism evidence="2 3">
    <name type="scientific">Gardnerella swidsinskii</name>
    <dbReference type="NCBI Taxonomy" id="2792979"/>
    <lineage>
        <taxon>Bacteria</taxon>
        <taxon>Bacillati</taxon>
        <taxon>Actinomycetota</taxon>
        <taxon>Actinomycetes</taxon>
        <taxon>Bifidobacteriales</taxon>
        <taxon>Bifidobacteriaceae</taxon>
        <taxon>Gardnerella</taxon>
    </lineage>
</organism>
<comment type="caution">
    <text evidence="2">The sequence shown here is derived from an EMBL/GenBank/DDBJ whole genome shotgun (WGS) entry which is preliminary data.</text>
</comment>
<evidence type="ECO:0000313" key="3">
    <source>
        <dbReference type="Proteomes" id="UP000235293"/>
    </source>
</evidence>
<reference evidence="2 3" key="1">
    <citation type="submission" date="2017-09" db="EMBL/GenBank/DDBJ databases">
        <title>Bacterial strain isolated from the female urinary microbiota.</title>
        <authorList>
            <person name="Thomas-White K."/>
            <person name="Kumar N."/>
            <person name="Forster S."/>
            <person name="Putonti C."/>
            <person name="Lawley T."/>
            <person name="Wolfe A.J."/>
        </authorList>
    </citation>
    <scope>NUCLEOTIDE SEQUENCE [LARGE SCALE GENOMIC DNA]</scope>
    <source>
        <strain evidence="2 3">UMB0411</strain>
    </source>
</reference>
<keyword evidence="1" id="KW-0812">Transmembrane</keyword>
<dbReference type="Proteomes" id="UP000235293">
    <property type="component" value="Unassembled WGS sequence"/>
</dbReference>
<keyword evidence="1" id="KW-1133">Transmembrane helix</keyword>
<keyword evidence="1" id="KW-0472">Membrane</keyword>
<feature type="transmembrane region" description="Helical" evidence="1">
    <location>
        <begin position="51"/>
        <end position="75"/>
    </location>
</feature>
<sequence>MLNVLLSVLFATRGIQNRKLFCFCSICFHTAFERFERFMRFVYSYNLICDFASHICICYFVSFVISSLFYQIVLLQSKIQTQILQLHMAKMV</sequence>
<accession>A0A9X7FFX9</accession>
<name>A0A9X7FFX9_9BIFI</name>
<evidence type="ECO:0000256" key="1">
    <source>
        <dbReference type="SAM" id="Phobius"/>
    </source>
</evidence>
<protein>
    <submittedName>
        <fullName evidence="2">Uncharacterized protein</fullName>
    </submittedName>
</protein>
<proteinExistence type="predicted"/>
<dbReference type="AlphaFoldDB" id="A0A9X7FFX9"/>